<keyword evidence="4 6" id="KW-0472">Membrane</keyword>
<dbReference type="KEGG" id="spu:115922257"/>
<dbReference type="PANTHER" id="PTHR31872">
    <property type="entry name" value="TRANSMEMBRANE PROTEIN 179"/>
    <property type="match status" value="1"/>
</dbReference>
<dbReference type="InParanoid" id="A0A7M7NHF5"/>
<sequence length="259" mass="29581">MGGRRRMRRAREQKVLEKHVQGRESQVHVIRYTDEWHVVDWQYNMAIGGCRCLAAVVELILLFATLCLSVVALVIIFLLKNDFQGECPLFPTVEDIGYFNFVVNDTIACNYIISANAVSAGLSLITMIYVSVELLMKKRLTRFIPILKTIIFGVLMVVVGVSAGILSFGFQKLCKGLVLLVDNHHHDYDTCKEWQRDKYWKIYDYDASHFYVYLLTAQFATSISAVMWVIMLIISFIVLVCYTSRSGDIVDDDQAPIIM</sequence>
<protein>
    <submittedName>
        <fullName evidence="7">Uncharacterized protein</fullName>
    </submittedName>
</protein>
<evidence type="ECO:0000256" key="2">
    <source>
        <dbReference type="ARBA" id="ARBA00022692"/>
    </source>
</evidence>
<organism evidence="7 8">
    <name type="scientific">Strongylocentrotus purpuratus</name>
    <name type="common">Purple sea urchin</name>
    <dbReference type="NCBI Taxonomy" id="7668"/>
    <lineage>
        <taxon>Eukaryota</taxon>
        <taxon>Metazoa</taxon>
        <taxon>Echinodermata</taxon>
        <taxon>Eleutherozoa</taxon>
        <taxon>Echinozoa</taxon>
        <taxon>Echinoidea</taxon>
        <taxon>Euechinoidea</taxon>
        <taxon>Echinacea</taxon>
        <taxon>Camarodonta</taxon>
        <taxon>Echinidea</taxon>
        <taxon>Strongylocentrotidae</taxon>
        <taxon>Strongylocentrotus</taxon>
    </lineage>
</organism>
<reference evidence="8" key="1">
    <citation type="submission" date="2015-02" db="EMBL/GenBank/DDBJ databases">
        <title>Genome sequencing for Strongylocentrotus purpuratus.</title>
        <authorList>
            <person name="Murali S."/>
            <person name="Liu Y."/>
            <person name="Vee V."/>
            <person name="English A."/>
            <person name="Wang M."/>
            <person name="Skinner E."/>
            <person name="Han Y."/>
            <person name="Muzny D.M."/>
            <person name="Worley K.C."/>
            <person name="Gibbs R.A."/>
        </authorList>
    </citation>
    <scope>NUCLEOTIDE SEQUENCE</scope>
</reference>
<evidence type="ECO:0000313" key="7">
    <source>
        <dbReference type="EnsemblMetazoa" id="XP_030836657"/>
    </source>
</evidence>
<dbReference type="GeneID" id="115922257"/>
<dbReference type="OMA" id="FMAYRIQ"/>
<dbReference type="InterPro" id="IPR059010">
    <property type="entry name" value="TMEM179-179B"/>
</dbReference>
<evidence type="ECO:0000256" key="1">
    <source>
        <dbReference type="ARBA" id="ARBA00004141"/>
    </source>
</evidence>
<evidence type="ECO:0000313" key="8">
    <source>
        <dbReference type="Proteomes" id="UP000007110"/>
    </source>
</evidence>
<dbReference type="OrthoDB" id="10119160at2759"/>
<feature type="transmembrane region" description="Helical" evidence="6">
    <location>
        <begin position="150"/>
        <end position="170"/>
    </location>
</feature>
<comment type="similarity">
    <text evidence="5">Belongs to the TMEM179 family.</text>
</comment>
<feature type="transmembrane region" description="Helical" evidence="6">
    <location>
        <begin position="210"/>
        <end position="242"/>
    </location>
</feature>
<dbReference type="Pfam" id="PF26158">
    <property type="entry name" value="Claudin_TMEM179-179B"/>
    <property type="match status" value="1"/>
</dbReference>
<accession>A0A7M7NHF5</accession>
<dbReference type="EnsemblMetazoa" id="XM_030980797">
    <property type="protein sequence ID" value="XP_030836657"/>
    <property type="gene ID" value="LOC115922257"/>
</dbReference>
<dbReference type="PANTHER" id="PTHR31872:SF4">
    <property type="entry name" value="TRANSMEMBRANE PROTEIN 179"/>
    <property type="match status" value="1"/>
</dbReference>
<proteinExistence type="inferred from homology"/>
<dbReference type="RefSeq" id="XP_030836657.1">
    <property type="nucleotide sequence ID" value="XM_030980797.1"/>
</dbReference>
<feature type="transmembrane region" description="Helical" evidence="6">
    <location>
        <begin position="52"/>
        <end position="79"/>
    </location>
</feature>
<evidence type="ECO:0000256" key="6">
    <source>
        <dbReference type="SAM" id="Phobius"/>
    </source>
</evidence>
<feature type="transmembrane region" description="Helical" evidence="6">
    <location>
        <begin position="111"/>
        <end position="130"/>
    </location>
</feature>
<reference evidence="7" key="2">
    <citation type="submission" date="2021-01" db="UniProtKB">
        <authorList>
            <consortium name="EnsemblMetazoa"/>
        </authorList>
    </citation>
    <scope>IDENTIFICATION</scope>
</reference>
<keyword evidence="3 6" id="KW-1133">Transmembrane helix</keyword>
<keyword evidence="8" id="KW-1185">Reference proteome</keyword>
<comment type="subcellular location">
    <subcellularLocation>
        <location evidence="1">Membrane</location>
        <topology evidence="1">Multi-pass membrane protein</topology>
    </subcellularLocation>
</comment>
<evidence type="ECO:0000256" key="5">
    <source>
        <dbReference type="ARBA" id="ARBA00093776"/>
    </source>
</evidence>
<evidence type="ECO:0000256" key="3">
    <source>
        <dbReference type="ARBA" id="ARBA00022989"/>
    </source>
</evidence>
<dbReference type="InterPro" id="IPR029673">
    <property type="entry name" value="TMEM179"/>
</dbReference>
<dbReference type="AlphaFoldDB" id="A0A7M7NHF5"/>
<dbReference type="Proteomes" id="UP000007110">
    <property type="component" value="Unassembled WGS sequence"/>
</dbReference>
<evidence type="ECO:0000256" key="4">
    <source>
        <dbReference type="ARBA" id="ARBA00023136"/>
    </source>
</evidence>
<keyword evidence="2 6" id="KW-0812">Transmembrane</keyword>
<name>A0A7M7NHF5_STRPU</name>